<sequence>MKISRIFVMIFGISIPIYILYLFYFREDIEFLLTWLPSDWGYNSVIIWTSANVVAPILYCFGWLYFNFILAKRFASTFELMQETSSMISAHYILFYGVCALAMLVSFLIPILTPIVGILAFSSLAFNLSTRKSNWEDFDKKKKSWVKVFIFIVDIPVIFCSILVIPEIISISVTFFLAFMNVMIEPLYTSIRALGVALPIGNFILLYQNATQSSNVGKRLDLSGKKNLNIAMVEILIAASFIFLEYRLVPTSTGYQFFQYLYYIGIIFWILSFIANIVQGRNKKGTFNQEGVPPQSPLSLVMYGIFWVATMVFGNKTLVIDEWVRYLVVSLGGFIFIAIFLLIFIGHPDIEDT</sequence>
<keyword evidence="1" id="KW-0472">Membrane</keyword>
<feature type="transmembrane region" description="Helical" evidence="1">
    <location>
        <begin position="260"/>
        <end position="278"/>
    </location>
</feature>
<name>A0A5B9D826_9ARCH</name>
<dbReference type="GeneID" id="41328984"/>
<keyword evidence="1" id="KW-1133">Transmembrane helix</keyword>
<feature type="transmembrane region" description="Helical" evidence="1">
    <location>
        <begin position="228"/>
        <end position="248"/>
    </location>
</feature>
<keyword evidence="3" id="KW-1185">Reference proteome</keyword>
<dbReference type="Proteomes" id="UP000321408">
    <property type="component" value="Chromosome"/>
</dbReference>
<reference evidence="2 3" key="1">
    <citation type="journal article" date="2020" name="Nature">
        <title>Isolation of an archaeon at the prokaryote-eukaryote interface.</title>
        <authorList>
            <person name="Imachi H."/>
            <person name="Nobu M.K."/>
            <person name="Nakahara N."/>
            <person name="Morono Y."/>
            <person name="Ogawara M."/>
            <person name="Takaki Y."/>
            <person name="Takano Y."/>
            <person name="Uematsu K."/>
            <person name="Ikuta T."/>
            <person name="Ito M."/>
            <person name="Matsui Y."/>
            <person name="Miyazaki M."/>
            <person name="Murata K."/>
            <person name="Saito Y."/>
            <person name="Sakai S."/>
            <person name="Song C."/>
            <person name="Tasumi E."/>
            <person name="Yamanaka Y."/>
            <person name="Yamaguchi T."/>
            <person name="Kamagata Y."/>
            <person name="Tamaki H."/>
            <person name="Takai K."/>
        </authorList>
    </citation>
    <scope>NUCLEOTIDE SEQUENCE [LARGE SCALE GENOMIC DNA]</scope>
    <source>
        <strain evidence="2 3">MK-D1</strain>
    </source>
</reference>
<feature type="transmembrane region" description="Helical" evidence="1">
    <location>
        <begin position="7"/>
        <end position="25"/>
    </location>
</feature>
<protein>
    <submittedName>
        <fullName evidence="2">Uncharacterized protein</fullName>
    </submittedName>
</protein>
<feature type="transmembrane region" description="Helical" evidence="1">
    <location>
        <begin position="45"/>
        <end position="66"/>
    </location>
</feature>
<dbReference type="EMBL" id="CP042905">
    <property type="protein sequence ID" value="QEE15161.1"/>
    <property type="molecule type" value="Genomic_DNA"/>
</dbReference>
<evidence type="ECO:0000313" key="3">
    <source>
        <dbReference type="Proteomes" id="UP000321408"/>
    </source>
</evidence>
<feature type="transmembrane region" description="Helical" evidence="1">
    <location>
        <begin position="111"/>
        <end position="128"/>
    </location>
</feature>
<organism evidence="2 3">
    <name type="scientific">Promethearchaeum syntrophicum</name>
    <dbReference type="NCBI Taxonomy" id="2594042"/>
    <lineage>
        <taxon>Archaea</taxon>
        <taxon>Promethearchaeati</taxon>
        <taxon>Promethearchaeota</taxon>
        <taxon>Promethearchaeia</taxon>
        <taxon>Promethearchaeales</taxon>
        <taxon>Promethearchaeaceae</taxon>
        <taxon>Promethearchaeum</taxon>
    </lineage>
</organism>
<evidence type="ECO:0000313" key="2">
    <source>
        <dbReference type="EMBL" id="QEE15161.1"/>
    </source>
</evidence>
<accession>A0A5B9D826</accession>
<gene>
    <name evidence="2" type="ORF">DSAG12_00985</name>
</gene>
<proteinExistence type="predicted"/>
<feature type="transmembrane region" description="Helical" evidence="1">
    <location>
        <begin position="187"/>
        <end position="207"/>
    </location>
</feature>
<feature type="transmembrane region" description="Helical" evidence="1">
    <location>
        <begin position="298"/>
        <end position="314"/>
    </location>
</feature>
<reference evidence="2 3" key="2">
    <citation type="journal article" date="2024" name="Int. J. Syst. Evol. Microbiol.">
        <title>Promethearchaeum syntrophicum gen. nov., sp. nov., an anaerobic, obligately syntrophic archaeon, the first isolate of the lineage 'Asgard' archaea, and proposal of the new archaeal phylum Promethearchaeota phyl. nov. and kingdom Promethearchaeati regn. nov.</title>
        <authorList>
            <person name="Imachi H."/>
            <person name="Nobu M.K."/>
            <person name="Kato S."/>
            <person name="Takaki Y."/>
            <person name="Miyazaki M."/>
            <person name="Miyata M."/>
            <person name="Ogawara M."/>
            <person name="Saito Y."/>
            <person name="Sakai S."/>
            <person name="Tahara Y.O."/>
            <person name="Takano Y."/>
            <person name="Tasumi E."/>
            <person name="Uematsu K."/>
            <person name="Yoshimura T."/>
            <person name="Itoh T."/>
            <person name="Ohkuma M."/>
            <person name="Takai K."/>
        </authorList>
    </citation>
    <scope>NUCLEOTIDE SEQUENCE [LARGE SCALE GENOMIC DNA]</scope>
    <source>
        <strain evidence="2 3">MK-D1</strain>
    </source>
</reference>
<feature type="transmembrane region" description="Helical" evidence="1">
    <location>
        <begin position="148"/>
        <end position="181"/>
    </location>
</feature>
<feature type="transmembrane region" description="Helical" evidence="1">
    <location>
        <begin position="87"/>
        <end position="105"/>
    </location>
</feature>
<feature type="transmembrane region" description="Helical" evidence="1">
    <location>
        <begin position="326"/>
        <end position="345"/>
    </location>
</feature>
<dbReference type="KEGG" id="psyt:DSAG12_00985"/>
<dbReference type="AlphaFoldDB" id="A0A5B9D826"/>
<dbReference type="RefSeq" id="WP_147662082.1">
    <property type="nucleotide sequence ID" value="NZ_CP042905.2"/>
</dbReference>
<evidence type="ECO:0000256" key="1">
    <source>
        <dbReference type="SAM" id="Phobius"/>
    </source>
</evidence>
<keyword evidence="1" id="KW-0812">Transmembrane</keyword>